<protein>
    <submittedName>
        <fullName evidence="2">Uncharacterized protein</fullName>
    </submittedName>
</protein>
<comment type="caution">
    <text evidence="2">The sequence shown here is derived from an EMBL/GenBank/DDBJ whole genome shotgun (WGS) entry which is preliminary data.</text>
</comment>
<keyword evidence="3" id="KW-1185">Reference proteome</keyword>
<feature type="region of interest" description="Disordered" evidence="1">
    <location>
        <begin position="53"/>
        <end position="81"/>
    </location>
</feature>
<sequence>MLVDIVGLLPQNGSIAALCKGYHSLGSQATGTASLPEDLKICYTAYGRLEEAKNLPTHHKQRSGKEATSACPGRTEPDARH</sequence>
<dbReference type="AlphaFoldDB" id="A0A5J4K418"/>
<evidence type="ECO:0000313" key="3">
    <source>
        <dbReference type="Proteomes" id="UP000334820"/>
    </source>
</evidence>
<name>A0A5J4K418_9CHLR</name>
<evidence type="ECO:0000313" key="2">
    <source>
        <dbReference type="EMBL" id="GER81511.1"/>
    </source>
</evidence>
<organism evidence="2 3">
    <name type="scientific">Thermogemmatispora aurantia</name>
    <dbReference type="NCBI Taxonomy" id="2045279"/>
    <lineage>
        <taxon>Bacteria</taxon>
        <taxon>Bacillati</taxon>
        <taxon>Chloroflexota</taxon>
        <taxon>Ktedonobacteria</taxon>
        <taxon>Thermogemmatisporales</taxon>
        <taxon>Thermogemmatisporaceae</taxon>
        <taxon>Thermogemmatispora</taxon>
    </lineage>
</organism>
<reference evidence="2 3" key="1">
    <citation type="journal article" date="2019" name="Int. J. Syst. Evol. Microbiol.">
        <title>Thermogemmatispora aurantia sp. nov. and Thermogemmatispora argillosa sp. nov., within the class Ktedonobacteria, and emended description of the genus Thermogemmatispora.</title>
        <authorList>
            <person name="Zheng Y."/>
            <person name="Wang C.M."/>
            <person name="Sakai Y."/>
            <person name="Abe K."/>
            <person name="Yokota A."/>
            <person name="Yabe S."/>
        </authorList>
    </citation>
    <scope>NUCLEOTIDE SEQUENCE [LARGE SCALE GENOMIC DNA]</scope>
    <source>
        <strain evidence="2 3">A1-2</strain>
    </source>
</reference>
<evidence type="ECO:0000256" key="1">
    <source>
        <dbReference type="SAM" id="MobiDB-lite"/>
    </source>
</evidence>
<proteinExistence type="predicted"/>
<accession>A0A5J4K418</accession>
<dbReference type="EMBL" id="BKZV01000001">
    <property type="protein sequence ID" value="GER81511.1"/>
    <property type="molecule type" value="Genomic_DNA"/>
</dbReference>
<gene>
    <name evidence="2" type="ORF">KTAU_01490</name>
</gene>
<dbReference type="Proteomes" id="UP000334820">
    <property type="component" value="Unassembled WGS sequence"/>
</dbReference>